<keyword evidence="2" id="KW-0812">Transmembrane</keyword>
<keyword evidence="2" id="KW-0472">Membrane</keyword>
<comment type="caution">
    <text evidence="4">The sequence shown here is derived from an EMBL/GenBank/DDBJ whole genome shotgun (WGS) entry which is preliminary data.</text>
</comment>
<sequence length="472" mass="52022">MSFTQLLRILWARRQLVIITTATVVGLAIMAFIAMPKGYVGTTSMVIDARAADPLTGASPNLPSTAAVIATQIDVIASRAVALKVTDMLKLPTDDARAEETGLEKRTREGWATELLKRLVVKPVADSNVVRIKFEDEDPQRAADVANAFAEAYMQASLDLRLDPAKRQSVWFEEQLTRLRGVVEDRREKLSQYQRSHGIVATTDRLDVENARLEEISKQLLEAQRKSQEANARMRQSQYATEGDRLQEVPEIMSNGLLQSLKADLVRAESKLAELSERYGRNHPQFIAANAEVQELRQKVNAEVGKAKGSIEQSSQIAQRTTADLQRAFDQQKQHILELNRQRDELSVQDREVQNAQAAYDAALQRASQLRLESQLTQTSVAVLDSAIAPSTPAGLGLFLSVALSLVFGGLLGAALALMLEMFDRRIRDGDELVSVAGIEVLGEVPRLRASFKPHKLPLVRGSRALLEGGSA</sequence>
<dbReference type="NCBIfam" id="TIGR03017">
    <property type="entry name" value="EpsF"/>
    <property type="match status" value="1"/>
</dbReference>
<dbReference type="PANTHER" id="PTHR32309:SF13">
    <property type="entry name" value="FERRIC ENTEROBACTIN TRANSPORT PROTEIN FEPE"/>
    <property type="match status" value="1"/>
</dbReference>
<dbReference type="InterPro" id="IPR050445">
    <property type="entry name" value="Bact_polysacc_biosynth/exp"/>
</dbReference>
<evidence type="ECO:0000313" key="5">
    <source>
        <dbReference type="Proteomes" id="UP000588068"/>
    </source>
</evidence>
<evidence type="ECO:0000256" key="2">
    <source>
        <dbReference type="SAM" id="Phobius"/>
    </source>
</evidence>
<keyword evidence="2" id="KW-1133">Transmembrane helix</keyword>
<accession>A0A841HS34</accession>
<feature type="transmembrane region" description="Helical" evidence="2">
    <location>
        <begin position="16"/>
        <end position="35"/>
    </location>
</feature>
<evidence type="ECO:0000313" key="4">
    <source>
        <dbReference type="EMBL" id="MBB6094695.1"/>
    </source>
</evidence>
<feature type="coiled-coil region" evidence="1">
    <location>
        <begin position="329"/>
        <end position="373"/>
    </location>
</feature>
<feature type="coiled-coil region" evidence="1">
    <location>
        <begin position="206"/>
        <end position="233"/>
    </location>
</feature>
<keyword evidence="1" id="KW-0175">Coiled coil</keyword>
<name>A0A841HS34_9GAMM</name>
<dbReference type="Pfam" id="PF13807">
    <property type="entry name" value="GNVR"/>
    <property type="match status" value="1"/>
</dbReference>
<gene>
    <name evidence="4" type="ORF">HNQ60_003582</name>
</gene>
<evidence type="ECO:0000256" key="1">
    <source>
        <dbReference type="SAM" id="Coils"/>
    </source>
</evidence>
<proteinExistence type="predicted"/>
<reference evidence="4 5" key="1">
    <citation type="submission" date="2020-08" db="EMBL/GenBank/DDBJ databases">
        <title>Genomic Encyclopedia of Type Strains, Phase IV (KMG-IV): sequencing the most valuable type-strain genomes for metagenomic binning, comparative biology and taxonomic classification.</title>
        <authorList>
            <person name="Goeker M."/>
        </authorList>
    </citation>
    <scope>NUCLEOTIDE SEQUENCE [LARGE SCALE GENOMIC DNA]</scope>
    <source>
        <strain evidence="4 5">DSM 26723</strain>
    </source>
</reference>
<feature type="domain" description="Tyrosine-protein kinase G-rich" evidence="3">
    <location>
        <begin position="342"/>
        <end position="420"/>
    </location>
</feature>
<dbReference type="InterPro" id="IPR032807">
    <property type="entry name" value="GNVR"/>
</dbReference>
<organism evidence="4 5">
    <name type="scientific">Povalibacter uvarum</name>
    <dbReference type="NCBI Taxonomy" id="732238"/>
    <lineage>
        <taxon>Bacteria</taxon>
        <taxon>Pseudomonadati</taxon>
        <taxon>Pseudomonadota</taxon>
        <taxon>Gammaproteobacteria</taxon>
        <taxon>Steroidobacterales</taxon>
        <taxon>Steroidobacteraceae</taxon>
        <taxon>Povalibacter</taxon>
    </lineage>
</organism>
<keyword evidence="5" id="KW-1185">Reference proteome</keyword>
<dbReference type="AlphaFoldDB" id="A0A841HS34"/>
<dbReference type="EMBL" id="JACHHZ010000004">
    <property type="protein sequence ID" value="MBB6094695.1"/>
    <property type="molecule type" value="Genomic_DNA"/>
</dbReference>
<dbReference type="GO" id="GO:0004713">
    <property type="term" value="F:protein tyrosine kinase activity"/>
    <property type="evidence" value="ECO:0007669"/>
    <property type="project" value="TreeGrafter"/>
</dbReference>
<dbReference type="RefSeq" id="WP_184334098.1">
    <property type="nucleotide sequence ID" value="NZ_JACHHZ010000004.1"/>
</dbReference>
<feature type="transmembrane region" description="Helical" evidence="2">
    <location>
        <begin position="396"/>
        <end position="420"/>
    </location>
</feature>
<evidence type="ECO:0000259" key="3">
    <source>
        <dbReference type="Pfam" id="PF13807"/>
    </source>
</evidence>
<dbReference type="Proteomes" id="UP000588068">
    <property type="component" value="Unassembled WGS sequence"/>
</dbReference>
<dbReference type="InterPro" id="IPR017468">
    <property type="entry name" value="Chain_len_reg_EpsF"/>
</dbReference>
<dbReference type="GO" id="GO:0005886">
    <property type="term" value="C:plasma membrane"/>
    <property type="evidence" value="ECO:0007669"/>
    <property type="project" value="TreeGrafter"/>
</dbReference>
<dbReference type="PANTHER" id="PTHR32309">
    <property type="entry name" value="TYROSINE-PROTEIN KINASE"/>
    <property type="match status" value="1"/>
</dbReference>
<protein>
    <submittedName>
        <fullName evidence="4">Chain length determinant protein EpsF</fullName>
    </submittedName>
</protein>